<feature type="region of interest" description="Disordered" evidence="1">
    <location>
        <begin position="96"/>
        <end position="116"/>
    </location>
</feature>
<dbReference type="HOGENOM" id="CLU_153788_1_1_7"/>
<organism evidence="3 4">
    <name type="scientific">Desulfocurvibacter africanus subsp. africanus str. Walvis Bay</name>
    <dbReference type="NCBI Taxonomy" id="690850"/>
    <lineage>
        <taxon>Bacteria</taxon>
        <taxon>Pseudomonadati</taxon>
        <taxon>Thermodesulfobacteriota</taxon>
        <taxon>Desulfovibrionia</taxon>
        <taxon>Desulfovibrionales</taxon>
        <taxon>Desulfovibrionaceae</taxon>
        <taxon>Desulfocurvibacter</taxon>
    </lineage>
</organism>
<feature type="compositionally biased region" description="Basic and acidic residues" evidence="1">
    <location>
        <begin position="106"/>
        <end position="116"/>
    </location>
</feature>
<dbReference type="PROSITE" id="PS50943">
    <property type="entry name" value="HTH_CROC1"/>
    <property type="match status" value="1"/>
</dbReference>
<accession>F3YZQ4</accession>
<keyword evidence="4" id="KW-1185">Reference proteome</keyword>
<evidence type="ECO:0000256" key="1">
    <source>
        <dbReference type="SAM" id="MobiDB-lite"/>
    </source>
</evidence>
<dbReference type="RefSeq" id="WP_014259542.1">
    <property type="nucleotide sequence ID" value="NC_016629.1"/>
</dbReference>
<dbReference type="Proteomes" id="UP000007844">
    <property type="component" value="Chromosome"/>
</dbReference>
<dbReference type="Gene3D" id="1.10.260.40">
    <property type="entry name" value="lambda repressor-like DNA-binding domains"/>
    <property type="match status" value="1"/>
</dbReference>
<dbReference type="InterPro" id="IPR010982">
    <property type="entry name" value="Lambda_DNA-bd_dom_sf"/>
</dbReference>
<gene>
    <name evidence="3" type="ORF">Desaf_1415</name>
</gene>
<evidence type="ECO:0000259" key="2">
    <source>
        <dbReference type="PROSITE" id="PS50943"/>
    </source>
</evidence>
<dbReference type="STRING" id="690850.Desaf_1415"/>
<dbReference type="SMART" id="SM00530">
    <property type="entry name" value="HTH_XRE"/>
    <property type="match status" value="1"/>
</dbReference>
<dbReference type="SUPFAM" id="SSF47413">
    <property type="entry name" value="lambda repressor-like DNA-binding domains"/>
    <property type="match status" value="1"/>
</dbReference>
<dbReference type="GO" id="GO:0003677">
    <property type="term" value="F:DNA binding"/>
    <property type="evidence" value="ECO:0007669"/>
    <property type="project" value="InterPro"/>
</dbReference>
<proteinExistence type="predicted"/>
<name>F3YZQ4_DESAF</name>
<dbReference type="InterPro" id="IPR001387">
    <property type="entry name" value="Cro/C1-type_HTH"/>
</dbReference>
<reference evidence="3 4" key="1">
    <citation type="journal article" date="2011" name="J. Bacteriol.">
        <title>Genome sequence of the mercury-methylating and pleomorphic Desulfovibrio africanus Strain Walvis Bay.</title>
        <authorList>
            <person name="Brown S.D."/>
            <person name="Wall J.D."/>
            <person name="Kucken A.M."/>
            <person name="Gilmour C.C."/>
            <person name="Podar M."/>
            <person name="Brandt C.C."/>
            <person name="Teshima H."/>
            <person name="Detter J.C."/>
            <person name="Han C.S."/>
            <person name="Land M.L."/>
            <person name="Lucas S."/>
            <person name="Han J."/>
            <person name="Pennacchio L."/>
            <person name="Nolan M."/>
            <person name="Pitluck S."/>
            <person name="Woyke T."/>
            <person name="Goodwin L."/>
            <person name="Palumbo A.V."/>
            <person name="Elias D.A."/>
        </authorList>
    </citation>
    <scope>NUCLEOTIDE SEQUENCE [LARGE SCALE GENOMIC DNA]</scope>
    <source>
        <strain evidence="3 4">Walvis Bay</strain>
    </source>
</reference>
<dbReference type="AlphaFoldDB" id="F3YZQ4"/>
<evidence type="ECO:0000313" key="4">
    <source>
        <dbReference type="Proteomes" id="UP000007844"/>
    </source>
</evidence>
<dbReference type="CDD" id="cd00093">
    <property type="entry name" value="HTH_XRE"/>
    <property type="match status" value="1"/>
</dbReference>
<dbReference type="Pfam" id="PF01381">
    <property type="entry name" value="HTH_3"/>
    <property type="match status" value="1"/>
</dbReference>
<sequence length="116" mass="13023">MRSLAVQQLPPDLEEALVKVGADIRRARIRRGITQEDLAKRAMVNRKTIIQMEKGSPEVGMGILLRTLNVLGIDERFKDLASPELDKVGQALEARKLPNRASKPKRLADMLKKGRK</sequence>
<protein>
    <submittedName>
        <fullName evidence="3">Helix-turn-helix domain protein</fullName>
    </submittedName>
</protein>
<dbReference type="KEGG" id="daf:Desaf_1415"/>
<evidence type="ECO:0000313" key="3">
    <source>
        <dbReference type="EMBL" id="EGJ49753.1"/>
    </source>
</evidence>
<feature type="domain" description="HTH cro/C1-type" evidence="2">
    <location>
        <begin position="24"/>
        <end position="78"/>
    </location>
</feature>
<dbReference type="eggNOG" id="COG1396">
    <property type="taxonomic scope" value="Bacteria"/>
</dbReference>
<dbReference type="EMBL" id="CP003221">
    <property type="protein sequence ID" value="EGJ49753.1"/>
    <property type="molecule type" value="Genomic_DNA"/>
</dbReference>